<dbReference type="PANTHER" id="PTHR23159">
    <property type="entry name" value="CENTROSOMAL PROTEIN 2"/>
    <property type="match status" value="1"/>
</dbReference>
<dbReference type="Proteomes" id="UP001314205">
    <property type="component" value="Unassembled WGS sequence"/>
</dbReference>
<feature type="coiled-coil region" evidence="1">
    <location>
        <begin position="769"/>
        <end position="834"/>
    </location>
</feature>
<comment type="caution">
    <text evidence="2">The sequence shown here is derived from an EMBL/GenBank/DDBJ whole genome shotgun (WGS) entry which is preliminary data.</text>
</comment>
<dbReference type="AlphaFoldDB" id="A0AAV1K4K9"/>
<organism evidence="2 3">
    <name type="scientific">Parnassius mnemosyne</name>
    <name type="common">clouded apollo</name>
    <dbReference type="NCBI Taxonomy" id="213953"/>
    <lineage>
        <taxon>Eukaryota</taxon>
        <taxon>Metazoa</taxon>
        <taxon>Ecdysozoa</taxon>
        <taxon>Arthropoda</taxon>
        <taxon>Hexapoda</taxon>
        <taxon>Insecta</taxon>
        <taxon>Pterygota</taxon>
        <taxon>Neoptera</taxon>
        <taxon>Endopterygota</taxon>
        <taxon>Lepidoptera</taxon>
        <taxon>Glossata</taxon>
        <taxon>Ditrysia</taxon>
        <taxon>Papilionoidea</taxon>
        <taxon>Papilionidae</taxon>
        <taxon>Parnassiinae</taxon>
        <taxon>Parnassini</taxon>
        <taxon>Parnassius</taxon>
        <taxon>Driopa</taxon>
    </lineage>
</organism>
<dbReference type="EMBL" id="CAVLGL010000001">
    <property type="protein sequence ID" value="CAK1578076.1"/>
    <property type="molecule type" value="Genomic_DNA"/>
</dbReference>
<feature type="coiled-coil region" evidence="1">
    <location>
        <begin position="1"/>
        <end position="32"/>
    </location>
</feature>
<reference evidence="2 3" key="1">
    <citation type="submission" date="2023-11" db="EMBL/GenBank/DDBJ databases">
        <authorList>
            <person name="Hedman E."/>
            <person name="Englund M."/>
            <person name="Stromberg M."/>
            <person name="Nyberg Akerstrom W."/>
            <person name="Nylinder S."/>
            <person name="Jareborg N."/>
            <person name="Kallberg Y."/>
            <person name="Kronander E."/>
        </authorList>
    </citation>
    <scope>NUCLEOTIDE SEQUENCE [LARGE SCALE GENOMIC DNA]</scope>
</reference>
<keyword evidence="3" id="KW-1185">Reference proteome</keyword>
<proteinExistence type="predicted"/>
<evidence type="ECO:0000256" key="1">
    <source>
        <dbReference type="SAM" id="Coils"/>
    </source>
</evidence>
<name>A0AAV1K4K9_9NEOP</name>
<feature type="non-terminal residue" evidence="2">
    <location>
        <position position="1031"/>
    </location>
</feature>
<gene>
    <name evidence="2" type="ORF">PARMNEM_LOCUS212</name>
</gene>
<feature type="coiled-coil region" evidence="1">
    <location>
        <begin position="870"/>
        <end position="943"/>
    </location>
</feature>
<feature type="coiled-coil region" evidence="1">
    <location>
        <begin position="441"/>
        <end position="468"/>
    </location>
</feature>
<keyword evidence="1" id="KW-0175">Coiled coil</keyword>
<evidence type="ECO:0008006" key="4">
    <source>
        <dbReference type="Google" id="ProtNLM"/>
    </source>
</evidence>
<feature type="coiled-coil region" evidence="1">
    <location>
        <begin position="268"/>
        <end position="368"/>
    </location>
</feature>
<feature type="coiled-coil region" evidence="1">
    <location>
        <begin position="539"/>
        <end position="601"/>
    </location>
</feature>
<evidence type="ECO:0000313" key="3">
    <source>
        <dbReference type="Proteomes" id="UP001314205"/>
    </source>
</evidence>
<feature type="coiled-coil region" evidence="1">
    <location>
        <begin position="665"/>
        <end position="706"/>
    </location>
</feature>
<feature type="coiled-coil region" evidence="1">
    <location>
        <begin position="972"/>
        <end position="1013"/>
    </location>
</feature>
<accession>A0AAV1K4K9</accession>
<evidence type="ECO:0000313" key="2">
    <source>
        <dbReference type="EMBL" id="CAK1578076.1"/>
    </source>
</evidence>
<sequence>MNNKNADLTNLLEELQFTNENLMKEIEEASGGIKTLLDFTSELQKRILNHRTNLLTLSATTYAENKSLSSQVKFLQHHHTRFHTVCQRDLPELKKQLLELMQLLKEEGLERRLNISFKRYSLPNPLDSNSTLYTFKNESTLDEDLLMLDTNATLATSADNTLTGHDQTCFEVTQTCLFNDVACQTTDYCQISESPTQEINKSHDNTKMFEISKAEYQKLDNRIETDVCRINVGISPIKEISNKNGNDSSFCINCEHEKRQRELLCQEREEITKKLVDLTIQKDDIEKKYNNLSLETPSTEALVRKLHNFEKELENKSKEIEKLSTTLRSTKELLKNVQEENDSLSTQIMEFISEVDDLKKELDMVKKLKSQNTQGLNLPLVEYAENVREGVVKCTECVKKDEHIKAQESKYSNAHTRLNTSYSDSDNSSRYNKICTLKNEIDAGREDCNELKEEVTTIKNQLECSNLAISHAMDLDENISETNVIVSQTNISSMPKISEEHASDIYTLDRQDCLKFYIENIGDEKTNLNCDVKIIDVMKMLYSKLMRRHENQIENLVNKLRDYEDSKRELQEKMNNLTKHLEESNNNVQVFENKLSILRNNFKILSDDAFALNKGDVSAIDLFKEKILMLIDTEFSVNTRTLFESIIETTFNKNLNSLNETIDKYVMLQEHSQKLSEQLETANSQLVQLKSQLTDKEKECNLLLAQKVKISEISDAVTRDIIEKEKELSVAITEGYRKLIEENILKADCIDTTLSPIKNLHLLFNLLINQNNVENLLEKENQVDNLKQEIKNYQAVVVQKNIEHQALTEQFENIKELNKNITGQLQEKEEIIQTQKSMYEDLKIIYNKKCEENNVNILLSQKLSDEVSVLKNCNFNRENLIQNLQEELNKHKLTTTESEKKFSELLFEITRFNEEVGNLRRINESLTTEKEAMAIELEKSKEMIDHSKLDLVKMESDILVLKESIKENGIIIENLKIEVNSLFQQNMDLNQQLDEKCKDLSRLESNIKTHETTAKIQTKMISRLHKQKDDD</sequence>
<protein>
    <recommendedName>
        <fullName evidence="4">A kinase anchor protein 9</fullName>
    </recommendedName>
</protein>
<dbReference type="PANTHER" id="PTHR23159:SF31">
    <property type="entry name" value="CENTROSOME-ASSOCIATED PROTEIN CEP250 ISOFORM X1"/>
    <property type="match status" value="1"/>
</dbReference>